<dbReference type="Proteomes" id="UP000030949">
    <property type="component" value="Unassembled WGS sequence"/>
</dbReference>
<dbReference type="RefSeq" id="WP_039593703.1">
    <property type="nucleotide sequence ID" value="NZ_CP142104.1"/>
</dbReference>
<gene>
    <name evidence="1" type="ORF">JZ00_24150</name>
</gene>
<evidence type="ECO:0000313" key="1">
    <source>
        <dbReference type="EMBL" id="KHK62273.1"/>
    </source>
</evidence>
<comment type="caution">
    <text evidence="1">The sequence shown here is derived from an EMBL/GenBank/DDBJ whole genome shotgun (WGS) entry which is preliminary data.</text>
</comment>
<proteinExistence type="predicted"/>
<dbReference type="InterPro" id="IPR009218">
    <property type="entry name" value="HD_phosphohydro"/>
</dbReference>
<evidence type="ECO:0008006" key="3">
    <source>
        <dbReference type="Google" id="ProtNLM"/>
    </source>
</evidence>
<dbReference type="SUPFAM" id="SSF109604">
    <property type="entry name" value="HD-domain/PDEase-like"/>
    <property type="match status" value="1"/>
</dbReference>
<accession>A0A0B1YZ53</accession>
<protein>
    <recommendedName>
        <fullName evidence="3">N-methyl-D-aspartate receptor NMDAR2C subunit</fullName>
    </recommendedName>
</protein>
<dbReference type="PANTHER" id="PTHR21174:SF0">
    <property type="entry name" value="HD PHOSPHOHYDROLASE FAMILY PROTEIN-RELATED"/>
    <property type="match status" value="1"/>
</dbReference>
<dbReference type="PIRSF" id="PIRSF035170">
    <property type="entry name" value="HD_phosphohydro"/>
    <property type="match status" value="1"/>
</dbReference>
<organism evidence="1 2">
    <name type="scientific">Pseudomonas frederiksbergensis</name>
    <dbReference type="NCBI Taxonomy" id="104087"/>
    <lineage>
        <taxon>Bacteria</taxon>
        <taxon>Pseudomonadati</taxon>
        <taxon>Pseudomonadota</taxon>
        <taxon>Gammaproteobacteria</taxon>
        <taxon>Pseudomonadales</taxon>
        <taxon>Pseudomonadaceae</taxon>
        <taxon>Pseudomonas</taxon>
    </lineage>
</organism>
<evidence type="ECO:0000313" key="2">
    <source>
        <dbReference type="Proteomes" id="UP000030949"/>
    </source>
</evidence>
<reference evidence="2" key="1">
    <citation type="submission" date="2015-03" db="EMBL/GenBank/DDBJ databases">
        <title>Pseudomonas frederiksbergensis hydrocarbon degrader.</title>
        <authorList>
            <person name="Brown L.M."/>
            <person name="Ruiz O.N."/>
            <person name="Mueller S."/>
            <person name="Gunasekera T.S."/>
        </authorList>
    </citation>
    <scope>NUCLEOTIDE SEQUENCE [LARGE SCALE GENOMIC DNA]</scope>
    <source>
        <strain evidence="2">SI8</strain>
    </source>
</reference>
<dbReference type="PANTHER" id="PTHR21174">
    <property type="match status" value="1"/>
</dbReference>
<dbReference type="OrthoDB" id="9808993at2"/>
<sequence>MTGSPEGNGSLPASTHGDLVVAEGTGLAAWACVWAELGVENASRETYETLIRHYSEPHRAYHNLQHLKECLQVRQCVNATCQAPAEVDLALWFHDAIYDPLRSDNELRSAQWLDDVARDGGLGDETRRRLYDLVMVTRHDGAPASADEAVLVDTDLAILGASFERFEEYDQQIRSEYQLVPLPVYRQKRRQVLEGFLSRGRIYTTAAYFDAFEQQARANLARAIGRLD</sequence>
<dbReference type="EMBL" id="JQGJ01000020">
    <property type="protein sequence ID" value="KHK62273.1"/>
    <property type="molecule type" value="Genomic_DNA"/>
</dbReference>
<name>A0A0B1YZ53_9PSED</name>
<dbReference type="AlphaFoldDB" id="A0A0B1YZ53"/>